<keyword evidence="3" id="KW-0131">Cell cycle</keyword>
<proteinExistence type="predicted"/>
<dbReference type="GO" id="GO:0031145">
    <property type="term" value="P:anaphase-promoting complex-dependent catabolic process"/>
    <property type="evidence" value="ECO:0007669"/>
    <property type="project" value="TreeGrafter"/>
</dbReference>
<organism evidence="5 6">
    <name type="scientific">Manduca sexta</name>
    <name type="common">Tobacco hawkmoth</name>
    <name type="synonym">Tobacco hornworm</name>
    <dbReference type="NCBI Taxonomy" id="7130"/>
    <lineage>
        <taxon>Eukaryota</taxon>
        <taxon>Metazoa</taxon>
        <taxon>Ecdysozoa</taxon>
        <taxon>Arthropoda</taxon>
        <taxon>Hexapoda</taxon>
        <taxon>Insecta</taxon>
        <taxon>Pterygota</taxon>
        <taxon>Neoptera</taxon>
        <taxon>Endopterygota</taxon>
        <taxon>Lepidoptera</taxon>
        <taxon>Glossata</taxon>
        <taxon>Ditrysia</taxon>
        <taxon>Bombycoidea</taxon>
        <taxon>Sphingidae</taxon>
        <taxon>Sphinginae</taxon>
        <taxon>Sphingini</taxon>
        <taxon>Manduca</taxon>
    </lineage>
</organism>
<dbReference type="GO" id="GO:0005680">
    <property type="term" value="C:anaphase-promoting complex"/>
    <property type="evidence" value="ECO:0007669"/>
    <property type="project" value="InterPro"/>
</dbReference>
<dbReference type="InterPro" id="IPR046794">
    <property type="entry name" value="Apc1_MidN"/>
</dbReference>
<dbReference type="InterPro" id="IPR024990">
    <property type="entry name" value="Apc1"/>
</dbReference>
<dbReference type="GO" id="GO:0007091">
    <property type="term" value="P:metaphase/anaphase transition of mitotic cell cycle"/>
    <property type="evidence" value="ECO:0007669"/>
    <property type="project" value="TreeGrafter"/>
</dbReference>
<dbReference type="EMBL" id="JH668851">
    <property type="protein sequence ID" value="KAG6462478.1"/>
    <property type="molecule type" value="Genomic_DNA"/>
</dbReference>
<keyword evidence="1" id="KW-0132">Cell division</keyword>
<evidence type="ECO:0000256" key="2">
    <source>
        <dbReference type="ARBA" id="ARBA00022776"/>
    </source>
</evidence>
<protein>
    <recommendedName>
        <fullName evidence="4">Anaphase-promoting complex subunit 1 middle domain-containing protein</fullName>
    </recommendedName>
</protein>
<comment type="caution">
    <text evidence="5">The sequence shown here is derived from an EMBL/GenBank/DDBJ whole genome shotgun (WGS) entry which is preliminary data.</text>
</comment>
<evidence type="ECO:0000256" key="1">
    <source>
        <dbReference type="ARBA" id="ARBA00022618"/>
    </source>
</evidence>
<reference evidence="5" key="2">
    <citation type="submission" date="2020-12" db="EMBL/GenBank/DDBJ databases">
        <authorList>
            <person name="Kanost M."/>
        </authorList>
    </citation>
    <scope>NUCLEOTIDE SEQUENCE</scope>
</reference>
<evidence type="ECO:0000313" key="6">
    <source>
        <dbReference type="Proteomes" id="UP000791440"/>
    </source>
</evidence>
<accession>A0A921ZRF9</accession>
<gene>
    <name evidence="5" type="ORF">O3G_MSEX013280</name>
</gene>
<keyword evidence="6" id="KW-1185">Reference proteome</keyword>
<dbReference type="GO" id="GO:0060090">
    <property type="term" value="F:molecular adaptor activity"/>
    <property type="evidence" value="ECO:0007669"/>
    <property type="project" value="TreeGrafter"/>
</dbReference>
<dbReference type="Proteomes" id="UP000791440">
    <property type="component" value="Unassembled WGS sequence"/>
</dbReference>
<keyword evidence="2" id="KW-0498">Mitosis</keyword>
<evidence type="ECO:0000256" key="3">
    <source>
        <dbReference type="ARBA" id="ARBA00023306"/>
    </source>
</evidence>
<dbReference type="GO" id="GO:0051301">
    <property type="term" value="P:cell division"/>
    <property type="evidence" value="ECO:0007669"/>
    <property type="project" value="UniProtKB-KW"/>
</dbReference>
<evidence type="ECO:0000259" key="4">
    <source>
        <dbReference type="Pfam" id="PF20518"/>
    </source>
</evidence>
<reference evidence="5" key="1">
    <citation type="journal article" date="2016" name="Insect Biochem. Mol. Biol.">
        <title>Multifaceted biological insights from a draft genome sequence of the tobacco hornworm moth, Manduca sexta.</title>
        <authorList>
            <person name="Kanost M.R."/>
            <person name="Arrese E.L."/>
            <person name="Cao X."/>
            <person name="Chen Y.R."/>
            <person name="Chellapilla S."/>
            <person name="Goldsmith M.R."/>
            <person name="Grosse-Wilde E."/>
            <person name="Heckel D.G."/>
            <person name="Herndon N."/>
            <person name="Jiang H."/>
            <person name="Papanicolaou A."/>
            <person name="Qu J."/>
            <person name="Soulages J.L."/>
            <person name="Vogel H."/>
            <person name="Walters J."/>
            <person name="Waterhouse R.M."/>
            <person name="Ahn S.J."/>
            <person name="Almeida F.C."/>
            <person name="An C."/>
            <person name="Aqrawi P."/>
            <person name="Bretschneider A."/>
            <person name="Bryant W.B."/>
            <person name="Bucks S."/>
            <person name="Chao H."/>
            <person name="Chevignon G."/>
            <person name="Christen J.M."/>
            <person name="Clarke D.F."/>
            <person name="Dittmer N.T."/>
            <person name="Ferguson L.C.F."/>
            <person name="Garavelou S."/>
            <person name="Gordon K.H.J."/>
            <person name="Gunaratna R.T."/>
            <person name="Han Y."/>
            <person name="Hauser F."/>
            <person name="He Y."/>
            <person name="Heidel-Fischer H."/>
            <person name="Hirsh A."/>
            <person name="Hu Y."/>
            <person name="Jiang H."/>
            <person name="Kalra D."/>
            <person name="Klinner C."/>
            <person name="Konig C."/>
            <person name="Kovar C."/>
            <person name="Kroll A.R."/>
            <person name="Kuwar S.S."/>
            <person name="Lee S.L."/>
            <person name="Lehman R."/>
            <person name="Li K."/>
            <person name="Li Z."/>
            <person name="Liang H."/>
            <person name="Lovelace S."/>
            <person name="Lu Z."/>
            <person name="Mansfield J.H."/>
            <person name="McCulloch K.J."/>
            <person name="Mathew T."/>
            <person name="Morton B."/>
            <person name="Muzny D.M."/>
            <person name="Neunemann D."/>
            <person name="Ongeri F."/>
            <person name="Pauchet Y."/>
            <person name="Pu L.L."/>
            <person name="Pyrousis I."/>
            <person name="Rao X.J."/>
            <person name="Redding A."/>
            <person name="Roesel C."/>
            <person name="Sanchez-Gracia A."/>
            <person name="Schaack S."/>
            <person name="Shukla A."/>
            <person name="Tetreau G."/>
            <person name="Wang Y."/>
            <person name="Xiong G.H."/>
            <person name="Traut W."/>
            <person name="Walsh T.K."/>
            <person name="Worley K.C."/>
            <person name="Wu D."/>
            <person name="Wu W."/>
            <person name="Wu Y.Q."/>
            <person name="Zhang X."/>
            <person name="Zou Z."/>
            <person name="Zucker H."/>
            <person name="Briscoe A.D."/>
            <person name="Burmester T."/>
            <person name="Clem R.J."/>
            <person name="Feyereisen R."/>
            <person name="Grimmelikhuijzen C.J.P."/>
            <person name="Hamodrakas S.J."/>
            <person name="Hansson B.S."/>
            <person name="Huguet E."/>
            <person name="Jermiin L.S."/>
            <person name="Lan Q."/>
            <person name="Lehman H.K."/>
            <person name="Lorenzen M."/>
            <person name="Merzendorfer H."/>
            <person name="Michalopoulos I."/>
            <person name="Morton D.B."/>
            <person name="Muthukrishnan S."/>
            <person name="Oakeshott J.G."/>
            <person name="Palmer W."/>
            <person name="Park Y."/>
            <person name="Passarelli A.L."/>
            <person name="Rozas J."/>
            <person name="Schwartz L.M."/>
            <person name="Smith W."/>
            <person name="Southgate A."/>
            <person name="Vilcinskas A."/>
            <person name="Vogt R."/>
            <person name="Wang P."/>
            <person name="Werren J."/>
            <person name="Yu X.Q."/>
            <person name="Zhou J.J."/>
            <person name="Brown S.J."/>
            <person name="Scherer S.E."/>
            <person name="Richards S."/>
            <person name="Blissard G.W."/>
        </authorList>
    </citation>
    <scope>NUCLEOTIDE SEQUENCE</scope>
</reference>
<dbReference type="PANTHER" id="PTHR12827:SF3">
    <property type="entry name" value="ANAPHASE-PROMOTING COMPLEX SUBUNIT 1"/>
    <property type="match status" value="1"/>
</dbReference>
<dbReference type="Pfam" id="PF20518">
    <property type="entry name" value="Apc1_MidN"/>
    <property type="match status" value="1"/>
</dbReference>
<sequence length="532" mass="60237">MIAASEPLEFIPHGRTVLEKHPGQVYGRGHNSSVSENSLLYKLTNFAIKDESLLEAREEEEEWWCIREVYYRSFEDVEDEEPQNKSSKYDYNSESFRPPSLSTVLAKDAVVLDHLKMIALIDESGNIILQSGNCVVGKVHVCGVLARLLSPAPFPRRSSVLPAHDHAARAALDDSALHLLSPVPSLAHDRMRHKDAVVPSGLTGLLDAAGSRLTLQFDSNLMYRISLPALSRSTLVTRCHTALTAILPKDVTMQVIIKWYGVRNAPGTQDLTPEQEWSMFTNLLFSLIGYDVERLHSTNNDDQGEVEVVSKKQRTSSDGTSDDWEYLLNSKLHKAIGNSLANILNLPTVNIDNKHRYIEKNIDTDKPAQFNTNALLFPYILHVLFSFHLVYEEIKLNTLLFDDLKPLSIFLYQLSKDLKLESYVNHYWLDFPTEFCLDYDDYESQMTDGVLEKLSEPTCCRWWAWARARACGACAAAPGTLAQESMEKETPYTLIENPREEASQSKAEDDTSTGMEILNTKLLRLLYPRDHR</sequence>
<feature type="domain" description="Anaphase-promoting complex subunit 1 middle" evidence="4">
    <location>
        <begin position="287"/>
        <end position="433"/>
    </location>
</feature>
<name>A0A921ZRF9_MANSE</name>
<dbReference type="PANTHER" id="PTHR12827">
    <property type="entry name" value="MEIOTIC CHECKPOINT REGULATOR TSG24 FAMILY MEMBER"/>
    <property type="match status" value="1"/>
</dbReference>
<evidence type="ECO:0000313" key="5">
    <source>
        <dbReference type="EMBL" id="KAG6462478.1"/>
    </source>
</evidence>
<dbReference type="AlphaFoldDB" id="A0A921ZRF9"/>
<dbReference type="GO" id="GO:0070979">
    <property type="term" value="P:protein K11-linked ubiquitination"/>
    <property type="evidence" value="ECO:0007669"/>
    <property type="project" value="TreeGrafter"/>
</dbReference>